<evidence type="ECO:0000313" key="2">
    <source>
        <dbReference type="Proteomes" id="UP000017836"/>
    </source>
</evidence>
<dbReference type="EMBL" id="KI392503">
    <property type="protein sequence ID" value="ERN15393.1"/>
    <property type="molecule type" value="Genomic_DNA"/>
</dbReference>
<proteinExistence type="predicted"/>
<protein>
    <submittedName>
        <fullName evidence="1">Uncharacterized protein</fullName>
    </submittedName>
</protein>
<name>U5D4V9_AMBTC</name>
<accession>U5D4V9</accession>
<dbReference type="HOGENOM" id="CLU_2486342_0_0_1"/>
<keyword evidence="2" id="KW-1185">Reference proteome</keyword>
<gene>
    <name evidence="1" type="ORF">AMTR_s00036p00197450</name>
</gene>
<dbReference type="Proteomes" id="UP000017836">
    <property type="component" value="Unassembled WGS sequence"/>
</dbReference>
<organism evidence="1 2">
    <name type="scientific">Amborella trichopoda</name>
    <dbReference type="NCBI Taxonomy" id="13333"/>
    <lineage>
        <taxon>Eukaryota</taxon>
        <taxon>Viridiplantae</taxon>
        <taxon>Streptophyta</taxon>
        <taxon>Embryophyta</taxon>
        <taxon>Tracheophyta</taxon>
        <taxon>Spermatophyta</taxon>
        <taxon>Magnoliopsida</taxon>
        <taxon>Amborellales</taxon>
        <taxon>Amborellaceae</taxon>
        <taxon>Amborella</taxon>
    </lineage>
</organism>
<sequence>MLFDDFYLQPCPLADFYLQLCLSLMRSFVFACENSRASLSSEHLDLDLPVKTPLLISICSSASLSSEHFDLPVKTRGHFDLPVVPLR</sequence>
<dbReference type="AlphaFoldDB" id="U5D4V9"/>
<dbReference type="Gramene" id="ERN15393">
    <property type="protein sequence ID" value="ERN15393"/>
    <property type="gene ID" value="AMTR_s00036p00197450"/>
</dbReference>
<reference evidence="2" key="1">
    <citation type="journal article" date="2013" name="Science">
        <title>The Amborella genome and the evolution of flowering plants.</title>
        <authorList>
            <consortium name="Amborella Genome Project"/>
        </authorList>
    </citation>
    <scope>NUCLEOTIDE SEQUENCE [LARGE SCALE GENOMIC DNA]</scope>
</reference>
<evidence type="ECO:0000313" key="1">
    <source>
        <dbReference type="EMBL" id="ERN15393.1"/>
    </source>
</evidence>